<sequence length="130" mass="14589">MPKEPAPLHAVLPYVHRPELLLLPDRNTSVHPRRLSARTSTWLPPDPTGARRPRTAVHPCWRLAGAGGIGVMIVASYDGEEWVAPVFLRHLDACGTIVGELRIMRCKCSHIRIQFKYYTLLGKLFITPST</sequence>
<feature type="region of interest" description="Disordered" evidence="1">
    <location>
        <begin position="34"/>
        <end position="54"/>
    </location>
</feature>
<proteinExistence type="predicted"/>
<accession>A0AAD6UQC5</accession>
<dbReference type="Proteomes" id="UP001219525">
    <property type="component" value="Unassembled WGS sequence"/>
</dbReference>
<keyword evidence="3" id="KW-1185">Reference proteome</keyword>
<comment type="caution">
    <text evidence="2">The sequence shown here is derived from an EMBL/GenBank/DDBJ whole genome shotgun (WGS) entry which is preliminary data.</text>
</comment>
<protein>
    <submittedName>
        <fullName evidence="2">Uncharacterized protein</fullName>
    </submittedName>
</protein>
<dbReference type="AlphaFoldDB" id="A0AAD6UQC5"/>
<name>A0AAD6UQC5_9AGAR</name>
<gene>
    <name evidence="2" type="ORF">GGX14DRAFT_406457</name>
</gene>
<evidence type="ECO:0000256" key="1">
    <source>
        <dbReference type="SAM" id="MobiDB-lite"/>
    </source>
</evidence>
<reference evidence="2" key="1">
    <citation type="submission" date="2023-03" db="EMBL/GenBank/DDBJ databases">
        <title>Massive genome expansion in bonnet fungi (Mycena s.s.) driven by repeated elements and novel gene families across ecological guilds.</title>
        <authorList>
            <consortium name="Lawrence Berkeley National Laboratory"/>
            <person name="Harder C.B."/>
            <person name="Miyauchi S."/>
            <person name="Viragh M."/>
            <person name="Kuo A."/>
            <person name="Thoen E."/>
            <person name="Andreopoulos B."/>
            <person name="Lu D."/>
            <person name="Skrede I."/>
            <person name="Drula E."/>
            <person name="Henrissat B."/>
            <person name="Morin E."/>
            <person name="Kohler A."/>
            <person name="Barry K."/>
            <person name="LaButti K."/>
            <person name="Morin E."/>
            <person name="Salamov A."/>
            <person name="Lipzen A."/>
            <person name="Mereny Z."/>
            <person name="Hegedus B."/>
            <person name="Baldrian P."/>
            <person name="Stursova M."/>
            <person name="Weitz H."/>
            <person name="Taylor A."/>
            <person name="Grigoriev I.V."/>
            <person name="Nagy L.G."/>
            <person name="Martin F."/>
            <person name="Kauserud H."/>
        </authorList>
    </citation>
    <scope>NUCLEOTIDE SEQUENCE</scope>
    <source>
        <strain evidence="2">9144</strain>
    </source>
</reference>
<evidence type="ECO:0000313" key="3">
    <source>
        <dbReference type="Proteomes" id="UP001219525"/>
    </source>
</evidence>
<evidence type="ECO:0000313" key="2">
    <source>
        <dbReference type="EMBL" id="KAJ7192354.1"/>
    </source>
</evidence>
<organism evidence="2 3">
    <name type="scientific">Mycena pura</name>
    <dbReference type="NCBI Taxonomy" id="153505"/>
    <lineage>
        <taxon>Eukaryota</taxon>
        <taxon>Fungi</taxon>
        <taxon>Dikarya</taxon>
        <taxon>Basidiomycota</taxon>
        <taxon>Agaricomycotina</taxon>
        <taxon>Agaricomycetes</taxon>
        <taxon>Agaricomycetidae</taxon>
        <taxon>Agaricales</taxon>
        <taxon>Marasmiineae</taxon>
        <taxon>Mycenaceae</taxon>
        <taxon>Mycena</taxon>
    </lineage>
</organism>
<dbReference type="EMBL" id="JARJCW010000121">
    <property type="protein sequence ID" value="KAJ7192354.1"/>
    <property type="molecule type" value="Genomic_DNA"/>
</dbReference>